<keyword evidence="3" id="KW-1185">Reference proteome</keyword>
<keyword evidence="1" id="KW-1133">Transmembrane helix</keyword>
<feature type="non-terminal residue" evidence="2">
    <location>
        <position position="77"/>
    </location>
</feature>
<evidence type="ECO:0000313" key="2">
    <source>
        <dbReference type="EMBL" id="CAL1297130.1"/>
    </source>
</evidence>
<feature type="transmembrane region" description="Helical" evidence="1">
    <location>
        <begin position="6"/>
        <end position="24"/>
    </location>
</feature>
<comment type="caution">
    <text evidence="2">The sequence shown here is derived from an EMBL/GenBank/DDBJ whole genome shotgun (WGS) entry which is preliminary data.</text>
</comment>
<sequence>AAVVFGFVAIVLFLVVFCLLQRIIKEKKQKKELDFISHNFFERGYIDIFNPNLPLEDQIDLLPYKHNYEFPKEGLKL</sequence>
<name>A0AAV2BLH4_9ARAC</name>
<evidence type="ECO:0000256" key="1">
    <source>
        <dbReference type="SAM" id="Phobius"/>
    </source>
</evidence>
<reference evidence="2 3" key="1">
    <citation type="submission" date="2024-04" db="EMBL/GenBank/DDBJ databases">
        <authorList>
            <person name="Rising A."/>
            <person name="Reimegard J."/>
            <person name="Sonavane S."/>
            <person name="Akerstrom W."/>
            <person name="Nylinder S."/>
            <person name="Hedman E."/>
            <person name="Kallberg Y."/>
        </authorList>
    </citation>
    <scope>NUCLEOTIDE SEQUENCE [LARGE SCALE GENOMIC DNA]</scope>
</reference>
<dbReference type="EMBL" id="CAXIEN010000415">
    <property type="protein sequence ID" value="CAL1297130.1"/>
    <property type="molecule type" value="Genomic_DNA"/>
</dbReference>
<proteinExistence type="predicted"/>
<gene>
    <name evidence="2" type="ORF">LARSCL_LOCUS20113</name>
</gene>
<feature type="non-terminal residue" evidence="2">
    <location>
        <position position="1"/>
    </location>
</feature>
<accession>A0AAV2BLH4</accession>
<dbReference type="AlphaFoldDB" id="A0AAV2BLH4"/>
<protein>
    <submittedName>
        <fullName evidence="2">Uncharacterized protein</fullName>
    </submittedName>
</protein>
<evidence type="ECO:0000313" key="3">
    <source>
        <dbReference type="Proteomes" id="UP001497382"/>
    </source>
</evidence>
<keyword evidence="1" id="KW-0472">Membrane</keyword>
<dbReference type="Proteomes" id="UP001497382">
    <property type="component" value="Unassembled WGS sequence"/>
</dbReference>
<keyword evidence="1" id="KW-0812">Transmembrane</keyword>
<organism evidence="2 3">
    <name type="scientific">Larinioides sclopetarius</name>
    <dbReference type="NCBI Taxonomy" id="280406"/>
    <lineage>
        <taxon>Eukaryota</taxon>
        <taxon>Metazoa</taxon>
        <taxon>Ecdysozoa</taxon>
        <taxon>Arthropoda</taxon>
        <taxon>Chelicerata</taxon>
        <taxon>Arachnida</taxon>
        <taxon>Araneae</taxon>
        <taxon>Araneomorphae</taxon>
        <taxon>Entelegynae</taxon>
        <taxon>Araneoidea</taxon>
        <taxon>Araneidae</taxon>
        <taxon>Larinioides</taxon>
    </lineage>
</organism>